<keyword evidence="1" id="KW-1133">Transmembrane helix</keyword>
<reference evidence="2" key="1">
    <citation type="submission" date="2020-05" db="EMBL/GenBank/DDBJ databases">
        <title>Mycena genomes resolve the evolution of fungal bioluminescence.</title>
        <authorList>
            <person name="Tsai I.J."/>
        </authorList>
    </citation>
    <scope>NUCLEOTIDE SEQUENCE</scope>
    <source>
        <strain evidence="2">CCC161011</strain>
    </source>
</reference>
<keyword evidence="1" id="KW-0472">Membrane</keyword>
<keyword evidence="1" id="KW-0812">Transmembrane</keyword>
<evidence type="ECO:0000313" key="2">
    <source>
        <dbReference type="EMBL" id="KAF7371635.1"/>
    </source>
</evidence>
<feature type="transmembrane region" description="Helical" evidence="1">
    <location>
        <begin position="320"/>
        <end position="343"/>
    </location>
</feature>
<dbReference type="Proteomes" id="UP000620124">
    <property type="component" value="Unassembled WGS sequence"/>
</dbReference>
<evidence type="ECO:0000313" key="3">
    <source>
        <dbReference type="Proteomes" id="UP000620124"/>
    </source>
</evidence>
<keyword evidence="3" id="KW-1185">Reference proteome</keyword>
<comment type="caution">
    <text evidence="2">The sequence shown here is derived from an EMBL/GenBank/DDBJ whole genome shotgun (WGS) entry which is preliminary data.</text>
</comment>
<proteinExistence type="predicted"/>
<accession>A0A8H7DEP4</accession>
<evidence type="ECO:0000256" key="1">
    <source>
        <dbReference type="SAM" id="Phobius"/>
    </source>
</evidence>
<name>A0A8H7DEP4_9AGAR</name>
<sequence length="523" mass="57342">MVPLCPLSRLSIHLAVAVGADTLSMESTGFLDLGTDVFEFRSTCSGRSFSQWEAVSARTFDIAAAISESLEANAGQTEDLAELDTGPPVNAIAATESASSTISWVPNSERPLAAGHKARNKACSKLKRGAERATVKLKADVLLDSRPHHPCHLLKSASPIRASFEFRKVCVASTGWVGIRDFGACDDEVEAVRVEYGQSPTHRLHHFFGPGRTFDDFKLVPYLGPQTRPLLDAAKKVVAVFAGMPDDPNFIRDVHDPAVEAMKKAAQDASISDKHQAHRRGLFPQLTFGDSMGGGQVEPGQLVNGVINTAVLLSLLSNSVFIRLAGFATGAFLLFLVITSFLTHYPGVFANWAPKLFDFCVVYMGAFYKRYPKLHRPFLNGIFSACTFNLGPRTCALGHRDHQNLAFGWCAITALGVFDYKKGGHLILWDCKLVIEFPPGCTILIPSAAIYHSNIPISLFETRYSFTQYTAGGLFRWVDRDFKMEEYWETLDAAGQKEEKKLGLEHAEIGAGMFSTLEELKAL</sequence>
<organism evidence="2 3">
    <name type="scientific">Mycena venus</name>
    <dbReference type="NCBI Taxonomy" id="2733690"/>
    <lineage>
        <taxon>Eukaryota</taxon>
        <taxon>Fungi</taxon>
        <taxon>Dikarya</taxon>
        <taxon>Basidiomycota</taxon>
        <taxon>Agaricomycotina</taxon>
        <taxon>Agaricomycetes</taxon>
        <taxon>Agaricomycetidae</taxon>
        <taxon>Agaricales</taxon>
        <taxon>Marasmiineae</taxon>
        <taxon>Mycenaceae</taxon>
        <taxon>Mycena</taxon>
    </lineage>
</organism>
<dbReference type="Gene3D" id="3.60.130.30">
    <property type="match status" value="1"/>
</dbReference>
<dbReference type="EMBL" id="JACAZI010000001">
    <property type="protein sequence ID" value="KAF7371635.1"/>
    <property type="molecule type" value="Genomic_DNA"/>
</dbReference>
<dbReference type="OrthoDB" id="3202607at2759"/>
<gene>
    <name evidence="2" type="ORF">MVEN_00019000</name>
</gene>
<feature type="transmembrane region" description="Helical" evidence="1">
    <location>
        <begin position="349"/>
        <end position="368"/>
    </location>
</feature>
<dbReference type="AlphaFoldDB" id="A0A8H7DEP4"/>
<protein>
    <submittedName>
        <fullName evidence="2">Uncharacterized protein</fullName>
    </submittedName>
</protein>